<dbReference type="Proteomes" id="UP000095280">
    <property type="component" value="Unplaced"/>
</dbReference>
<evidence type="ECO:0000313" key="3">
    <source>
        <dbReference type="Proteomes" id="UP000095280"/>
    </source>
</evidence>
<organism evidence="3 4">
    <name type="scientific">Macrostomum lignano</name>
    <dbReference type="NCBI Taxonomy" id="282301"/>
    <lineage>
        <taxon>Eukaryota</taxon>
        <taxon>Metazoa</taxon>
        <taxon>Spiralia</taxon>
        <taxon>Lophotrochozoa</taxon>
        <taxon>Platyhelminthes</taxon>
        <taxon>Rhabditophora</taxon>
        <taxon>Macrostomorpha</taxon>
        <taxon>Macrostomida</taxon>
        <taxon>Macrostomidae</taxon>
        <taxon>Macrostomum</taxon>
    </lineage>
</organism>
<keyword evidence="2" id="KW-0472">Membrane</keyword>
<proteinExistence type="predicted"/>
<dbReference type="WBParaSite" id="maker-unitig_20472-snap-gene-0.1-mRNA-1">
    <property type="protein sequence ID" value="maker-unitig_20472-snap-gene-0.1-mRNA-1"/>
    <property type="gene ID" value="maker-unitig_20472-snap-gene-0.1"/>
</dbReference>
<evidence type="ECO:0000256" key="1">
    <source>
        <dbReference type="SAM" id="MobiDB-lite"/>
    </source>
</evidence>
<feature type="compositionally biased region" description="Basic and acidic residues" evidence="1">
    <location>
        <begin position="320"/>
        <end position="329"/>
    </location>
</feature>
<dbReference type="InterPro" id="IPR011989">
    <property type="entry name" value="ARM-like"/>
</dbReference>
<accession>A0A1I8F4N5</accession>
<dbReference type="Gene3D" id="1.25.10.10">
    <property type="entry name" value="Leucine-rich Repeat Variant"/>
    <property type="match status" value="1"/>
</dbReference>
<keyword evidence="2" id="KW-0812">Transmembrane</keyword>
<keyword evidence="2" id="KW-1133">Transmembrane helix</keyword>
<protein>
    <submittedName>
        <fullName evidence="4">CLASP_N domain-containing protein</fullName>
    </submittedName>
</protein>
<feature type="region of interest" description="Disordered" evidence="1">
    <location>
        <begin position="259"/>
        <end position="339"/>
    </location>
</feature>
<evidence type="ECO:0000313" key="4">
    <source>
        <dbReference type="WBParaSite" id="maker-unitig_20472-snap-gene-0.1-mRNA-1"/>
    </source>
</evidence>
<evidence type="ECO:0000256" key="2">
    <source>
        <dbReference type="SAM" id="Phobius"/>
    </source>
</evidence>
<reference evidence="4" key="1">
    <citation type="submission" date="2016-11" db="UniProtKB">
        <authorList>
            <consortium name="WormBaseParasite"/>
        </authorList>
    </citation>
    <scope>IDENTIFICATION</scope>
</reference>
<sequence length="339" mass="37653">LRTHLRQLDTLEAGACRIWRSSWRFLHSLLDDVKLSHRHLGCSLHLRSLLAGITKRMSDGKNVVRTPLMKLAILLMHNHRPQIVARPVAETISSIGTVASGRRLLTLILPRLCNCIAPALLDPKRQRWRQRLALEVMALLAQAWAAAVCAAIAACGSRRQDETRPDATGLFTKAVMSRLGQNGQLPRLSAEGLVEIRHPVPSSATQRPQSWRSGGGVAAEQIEDWVIAVRPAGGYGSRSSALSWSIIGDRLPWLRKDGSQRAGRLSKRANCRWEPAASEPAPAPSQEVGRAKQKPPQQQQQATRSNDRPLQHQQPRKVKRFLDQSEKPELQAGGRHRFA</sequence>
<dbReference type="AlphaFoldDB" id="A0A1I8F4N5"/>
<feature type="transmembrane region" description="Helical" evidence="2">
    <location>
        <begin position="132"/>
        <end position="154"/>
    </location>
</feature>
<keyword evidence="3" id="KW-1185">Reference proteome</keyword>
<name>A0A1I8F4N5_9PLAT</name>